<feature type="transmembrane region" description="Helical" evidence="5">
    <location>
        <begin position="39"/>
        <end position="57"/>
    </location>
</feature>
<feature type="transmembrane region" description="Helical" evidence="5">
    <location>
        <begin position="181"/>
        <end position="201"/>
    </location>
</feature>
<evidence type="ECO:0000256" key="1">
    <source>
        <dbReference type="ARBA" id="ARBA00004141"/>
    </source>
</evidence>
<evidence type="ECO:0000256" key="2">
    <source>
        <dbReference type="ARBA" id="ARBA00022692"/>
    </source>
</evidence>
<keyword evidence="3 5" id="KW-1133">Transmembrane helix</keyword>
<gene>
    <name evidence="7" type="ORF">DIC66_11645</name>
</gene>
<accession>A0A3E1RBD6</accession>
<feature type="transmembrane region" description="Helical" evidence="5">
    <location>
        <begin position="69"/>
        <end position="88"/>
    </location>
</feature>
<feature type="transmembrane region" description="Helical" evidence="5">
    <location>
        <begin position="12"/>
        <end position="33"/>
    </location>
</feature>
<feature type="domain" description="EamA" evidence="6">
    <location>
        <begin position="13"/>
        <end position="136"/>
    </location>
</feature>
<dbReference type="SUPFAM" id="SSF103481">
    <property type="entry name" value="Multidrug resistance efflux transporter EmrE"/>
    <property type="match status" value="2"/>
</dbReference>
<comment type="caution">
    <text evidence="7">The sequence shown here is derived from an EMBL/GenBank/DDBJ whole genome shotgun (WGS) entry which is preliminary data.</text>
</comment>
<evidence type="ECO:0000259" key="6">
    <source>
        <dbReference type="Pfam" id="PF00892"/>
    </source>
</evidence>
<dbReference type="OrthoDB" id="7158585at2"/>
<dbReference type="EMBL" id="QFZK01000006">
    <property type="protein sequence ID" value="RFO96668.1"/>
    <property type="molecule type" value="Genomic_DNA"/>
</dbReference>
<dbReference type="InterPro" id="IPR037185">
    <property type="entry name" value="EmrE-like"/>
</dbReference>
<dbReference type="InterPro" id="IPR050638">
    <property type="entry name" value="AA-Vitamin_Transporters"/>
</dbReference>
<evidence type="ECO:0000256" key="3">
    <source>
        <dbReference type="ARBA" id="ARBA00022989"/>
    </source>
</evidence>
<dbReference type="Proteomes" id="UP000260665">
    <property type="component" value="Unassembled WGS sequence"/>
</dbReference>
<dbReference type="GO" id="GO:0016020">
    <property type="term" value="C:membrane"/>
    <property type="evidence" value="ECO:0007669"/>
    <property type="project" value="UniProtKB-SubCell"/>
</dbReference>
<name>A0A3E1RBD6_9BURK</name>
<protein>
    <submittedName>
        <fullName evidence="7">O-acetylserine/cysteine exporter</fullName>
    </submittedName>
</protein>
<feature type="transmembrane region" description="Helical" evidence="5">
    <location>
        <begin position="221"/>
        <end position="239"/>
    </location>
</feature>
<keyword evidence="2 5" id="KW-0812">Transmembrane</keyword>
<sequence length="303" mass="32614">MSDSHAFSRLDYFKALTVVVIWGLNFVAMKVALPGLGPMLLGALRFAAASLPFVLWVRRPNVPWRFIVLYGLLQGVGQFGLLFTGLALGMTAGMASVVLQAQAFFTMLLAVPLLGERARGYQWLGLLLAAGGLVVLASSHGSLPGQMTLIGFFFSLGAALMWASANLAVRFMGRQSASYDPFAFIVWSSLVPILPFLAMACALDGVQPVLQAVLHLSLREFLAILFLALLATLLAYTLWTGLLKRFPVGRVAPFSLLVPVVGLLSAYVAFDEQLSLLQVLGTVGVLLGLLVNQLGGRFLRLVF</sequence>
<reference evidence="7 8" key="1">
    <citation type="submission" date="2018-05" db="EMBL/GenBank/DDBJ databases">
        <title>Rhodoferax soyangensis sp.nov., isolated from an oligotrophic freshwater lake.</title>
        <authorList>
            <person name="Park M."/>
        </authorList>
    </citation>
    <scope>NUCLEOTIDE SEQUENCE [LARGE SCALE GENOMIC DNA]</scope>
    <source>
        <strain evidence="7 8">IMCC26218</strain>
    </source>
</reference>
<feature type="domain" description="EamA" evidence="6">
    <location>
        <begin position="150"/>
        <end position="291"/>
    </location>
</feature>
<feature type="transmembrane region" description="Helical" evidence="5">
    <location>
        <begin position="149"/>
        <end position="169"/>
    </location>
</feature>
<dbReference type="RefSeq" id="WP_117177338.1">
    <property type="nucleotide sequence ID" value="NZ_QFZK01000006.1"/>
</dbReference>
<dbReference type="PANTHER" id="PTHR32322:SF9">
    <property type="entry name" value="AMINO-ACID METABOLITE EFFLUX PUMP-RELATED"/>
    <property type="match status" value="1"/>
</dbReference>
<dbReference type="Pfam" id="PF00892">
    <property type="entry name" value="EamA"/>
    <property type="match status" value="2"/>
</dbReference>
<feature type="transmembrane region" description="Helical" evidence="5">
    <location>
        <begin position="276"/>
        <end position="295"/>
    </location>
</feature>
<comment type="subcellular location">
    <subcellularLocation>
        <location evidence="1">Membrane</location>
        <topology evidence="1">Multi-pass membrane protein</topology>
    </subcellularLocation>
</comment>
<feature type="transmembrane region" description="Helical" evidence="5">
    <location>
        <begin position="94"/>
        <end position="114"/>
    </location>
</feature>
<evidence type="ECO:0000256" key="4">
    <source>
        <dbReference type="ARBA" id="ARBA00023136"/>
    </source>
</evidence>
<evidence type="ECO:0000313" key="7">
    <source>
        <dbReference type="EMBL" id="RFO96668.1"/>
    </source>
</evidence>
<dbReference type="InterPro" id="IPR000620">
    <property type="entry name" value="EamA_dom"/>
</dbReference>
<keyword evidence="4 5" id="KW-0472">Membrane</keyword>
<proteinExistence type="predicted"/>
<keyword evidence="8" id="KW-1185">Reference proteome</keyword>
<feature type="transmembrane region" description="Helical" evidence="5">
    <location>
        <begin position="121"/>
        <end position="143"/>
    </location>
</feature>
<dbReference type="PANTHER" id="PTHR32322">
    <property type="entry name" value="INNER MEMBRANE TRANSPORTER"/>
    <property type="match status" value="1"/>
</dbReference>
<evidence type="ECO:0000256" key="5">
    <source>
        <dbReference type="SAM" id="Phobius"/>
    </source>
</evidence>
<dbReference type="AlphaFoldDB" id="A0A3E1RBD6"/>
<feature type="transmembrane region" description="Helical" evidence="5">
    <location>
        <begin position="251"/>
        <end position="270"/>
    </location>
</feature>
<evidence type="ECO:0000313" key="8">
    <source>
        <dbReference type="Proteomes" id="UP000260665"/>
    </source>
</evidence>
<organism evidence="7 8">
    <name type="scientific">Rhodoferax lacus</name>
    <dbReference type="NCBI Taxonomy" id="2184758"/>
    <lineage>
        <taxon>Bacteria</taxon>
        <taxon>Pseudomonadati</taxon>
        <taxon>Pseudomonadota</taxon>
        <taxon>Betaproteobacteria</taxon>
        <taxon>Burkholderiales</taxon>
        <taxon>Comamonadaceae</taxon>
        <taxon>Rhodoferax</taxon>
    </lineage>
</organism>